<dbReference type="RefSeq" id="WP_079558493.1">
    <property type="nucleotide sequence ID" value="NZ_CP021904.1"/>
</dbReference>
<dbReference type="Pfam" id="PF04932">
    <property type="entry name" value="Wzy_C"/>
    <property type="match status" value="1"/>
</dbReference>
<name>A0A1T5HS46_9BACT</name>
<dbReference type="EMBL" id="FUYV01000018">
    <property type="protein sequence ID" value="SKC23524.1"/>
    <property type="molecule type" value="Genomic_DNA"/>
</dbReference>
<protein>
    <submittedName>
        <fullName evidence="7">O-antigen ligase like membrane protein</fullName>
    </submittedName>
</protein>
<feature type="transmembrane region" description="Helical" evidence="5">
    <location>
        <begin position="386"/>
        <end position="406"/>
    </location>
</feature>
<keyword evidence="7" id="KW-0436">Ligase</keyword>
<feature type="transmembrane region" description="Helical" evidence="5">
    <location>
        <begin position="133"/>
        <end position="151"/>
    </location>
</feature>
<feature type="transmembrane region" description="Helical" evidence="5">
    <location>
        <begin position="57"/>
        <end position="74"/>
    </location>
</feature>
<dbReference type="InterPro" id="IPR051533">
    <property type="entry name" value="WaaL-like"/>
</dbReference>
<dbReference type="PANTHER" id="PTHR37422:SF13">
    <property type="entry name" value="LIPOPOLYSACCHARIDE BIOSYNTHESIS PROTEIN PA4999-RELATED"/>
    <property type="match status" value="1"/>
</dbReference>
<feature type="transmembrane region" description="Helical" evidence="5">
    <location>
        <begin position="233"/>
        <end position="250"/>
    </location>
</feature>
<reference evidence="7 8" key="1">
    <citation type="submission" date="2017-02" db="EMBL/GenBank/DDBJ databases">
        <authorList>
            <person name="Peterson S.W."/>
        </authorList>
    </citation>
    <scope>NUCLEOTIDE SEQUENCE [LARGE SCALE GENOMIC DNA]</scope>
    <source>
        <strain evidence="7 8">DSM 24412</strain>
    </source>
</reference>
<dbReference type="GO" id="GO:0016874">
    <property type="term" value="F:ligase activity"/>
    <property type="evidence" value="ECO:0007669"/>
    <property type="project" value="UniProtKB-KW"/>
</dbReference>
<feature type="transmembrane region" description="Helical" evidence="5">
    <location>
        <begin position="418"/>
        <end position="449"/>
    </location>
</feature>
<gene>
    <name evidence="7" type="ORF">SAMN03080601_02799</name>
</gene>
<organism evidence="7 8">
    <name type="scientific">Alkalitalea saponilacus</name>
    <dbReference type="NCBI Taxonomy" id="889453"/>
    <lineage>
        <taxon>Bacteria</taxon>
        <taxon>Pseudomonadati</taxon>
        <taxon>Bacteroidota</taxon>
        <taxon>Bacteroidia</taxon>
        <taxon>Marinilabiliales</taxon>
        <taxon>Marinilabiliaceae</taxon>
        <taxon>Alkalitalea</taxon>
    </lineage>
</organism>
<keyword evidence="3 5" id="KW-1133">Transmembrane helix</keyword>
<feature type="domain" description="O-antigen ligase-related" evidence="6">
    <location>
        <begin position="238"/>
        <end position="393"/>
    </location>
</feature>
<dbReference type="STRING" id="889453.SAMN03080601_02799"/>
<comment type="subcellular location">
    <subcellularLocation>
        <location evidence="1">Membrane</location>
        <topology evidence="1">Multi-pass membrane protein</topology>
    </subcellularLocation>
</comment>
<evidence type="ECO:0000256" key="5">
    <source>
        <dbReference type="SAM" id="Phobius"/>
    </source>
</evidence>
<evidence type="ECO:0000256" key="4">
    <source>
        <dbReference type="ARBA" id="ARBA00023136"/>
    </source>
</evidence>
<dbReference type="PANTHER" id="PTHR37422">
    <property type="entry name" value="TEICHURONIC ACID BIOSYNTHESIS PROTEIN TUAE"/>
    <property type="match status" value="1"/>
</dbReference>
<feature type="transmembrane region" description="Helical" evidence="5">
    <location>
        <begin position="163"/>
        <end position="182"/>
    </location>
</feature>
<evidence type="ECO:0000313" key="7">
    <source>
        <dbReference type="EMBL" id="SKC23524.1"/>
    </source>
</evidence>
<evidence type="ECO:0000259" key="6">
    <source>
        <dbReference type="Pfam" id="PF04932"/>
    </source>
</evidence>
<dbReference type="OrthoDB" id="1118890at2"/>
<sequence>MVDLIHSKKGHIFLVGFHLMLGVLVKYMPSLVAMAYVGLFLWFVWDVVYTYDRNSRAGFYAIYLMGLEMVYRMAGAQFSWELGKYVCIILFLLGLIIGGRKYIAWTFVLLLTLLLPAMFLVEGSTTLEIRKNILFNMSGPLTLVMAGLYFFRRPIDEDVFYHQMRMAFLPAFTIIAALSVMANISHLEFTSVQSSGAAAGGFGPNQVSTVLGWFILMVLLFKVNKRQITTWNWLDWVMLFYLVLRALLTFSRGGVFGSLLAFTAAIMVLVVTFPSFRRQLRKAAPYILGGILFFIGVFFVANRITNNFLLYRYQGLTTTEVQTGIRHANRSMLTGRDAIIRADVQIFKDNPMLGVGYGMAEGHRARYYGQFAAAHTEFARLLSEHGIPGVIFMLVGMIWLPISFFIRVRSPMTRFYFLAFYLLSMFTMFHAAMRLALPGVLFGAAFMMIKMQPKLEPKAEEGFQSLEMAG</sequence>
<feature type="transmembrane region" description="Helical" evidence="5">
    <location>
        <begin position="80"/>
        <end position="97"/>
    </location>
</feature>
<dbReference type="InterPro" id="IPR007016">
    <property type="entry name" value="O-antigen_ligase-rel_domated"/>
</dbReference>
<dbReference type="Proteomes" id="UP000191055">
    <property type="component" value="Unassembled WGS sequence"/>
</dbReference>
<feature type="transmembrane region" description="Helical" evidence="5">
    <location>
        <begin position="202"/>
        <end position="221"/>
    </location>
</feature>
<evidence type="ECO:0000256" key="1">
    <source>
        <dbReference type="ARBA" id="ARBA00004141"/>
    </source>
</evidence>
<keyword evidence="8" id="KW-1185">Reference proteome</keyword>
<evidence type="ECO:0000256" key="3">
    <source>
        <dbReference type="ARBA" id="ARBA00022989"/>
    </source>
</evidence>
<feature type="transmembrane region" description="Helical" evidence="5">
    <location>
        <begin position="102"/>
        <end position="121"/>
    </location>
</feature>
<evidence type="ECO:0000313" key="8">
    <source>
        <dbReference type="Proteomes" id="UP000191055"/>
    </source>
</evidence>
<proteinExistence type="predicted"/>
<feature type="transmembrane region" description="Helical" evidence="5">
    <location>
        <begin position="12"/>
        <end position="45"/>
    </location>
</feature>
<accession>A0A1T5HS46</accession>
<dbReference type="KEGG" id="asx:CDL62_03655"/>
<feature type="transmembrane region" description="Helical" evidence="5">
    <location>
        <begin position="256"/>
        <end position="276"/>
    </location>
</feature>
<keyword evidence="4 5" id="KW-0472">Membrane</keyword>
<evidence type="ECO:0000256" key="2">
    <source>
        <dbReference type="ARBA" id="ARBA00022692"/>
    </source>
</evidence>
<keyword evidence="2 5" id="KW-0812">Transmembrane</keyword>
<dbReference type="GO" id="GO:0016020">
    <property type="term" value="C:membrane"/>
    <property type="evidence" value="ECO:0007669"/>
    <property type="project" value="UniProtKB-SubCell"/>
</dbReference>
<dbReference type="AlphaFoldDB" id="A0A1T5HS46"/>
<feature type="transmembrane region" description="Helical" evidence="5">
    <location>
        <begin position="283"/>
        <end position="301"/>
    </location>
</feature>